<accession>A0A1I4J6Q8</accession>
<feature type="domain" description="SLH" evidence="2">
    <location>
        <begin position="182"/>
        <end position="245"/>
    </location>
</feature>
<dbReference type="InterPro" id="IPR001119">
    <property type="entry name" value="SLH_dom"/>
</dbReference>
<dbReference type="EMBL" id="FOTJ01000035">
    <property type="protein sequence ID" value="SFL62230.1"/>
    <property type="molecule type" value="Genomic_DNA"/>
</dbReference>
<dbReference type="PANTHER" id="PTHR43308:SF5">
    <property type="entry name" value="S-LAYER PROTEIN _ PEPTIDOGLYCAN ENDO-BETA-N-ACETYLGLUCOSAMINIDASE"/>
    <property type="match status" value="1"/>
</dbReference>
<dbReference type="InterPro" id="IPR013783">
    <property type="entry name" value="Ig-like_fold"/>
</dbReference>
<gene>
    <name evidence="3" type="ORF">SAMN05216438_1352</name>
</gene>
<organism evidence="3 4">
    <name type="scientific">Lactococcus garvieae</name>
    <dbReference type="NCBI Taxonomy" id="1363"/>
    <lineage>
        <taxon>Bacteria</taxon>
        <taxon>Bacillati</taxon>
        <taxon>Bacillota</taxon>
        <taxon>Bacilli</taxon>
        <taxon>Lactobacillales</taxon>
        <taxon>Streptococcaceae</taxon>
        <taxon>Lactococcus</taxon>
    </lineage>
</organism>
<reference evidence="3 4" key="1">
    <citation type="submission" date="2016-10" db="EMBL/GenBank/DDBJ databases">
        <authorList>
            <person name="de Groot N.N."/>
        </authorList>
    </citation>
    <scope>NUCLEOTIDE SEQUENCE [LARGE SCALE GENOMIC DNA]</scope>
    <source>
        <strain evidence="3 4">M79</strain>
    </source>
</reference>
<dbReference type="Proteomes" id="UP000181969">
    <property type="component" value="Unassembled WGS sequence"/>
</dbReference>
<protein>
    <submittedName>
        <fullName evidence="3">S-layer homology domain-containing protein</fullName>
    </submittedName>
</protein>
<evidence type="ECO:0000259" key="2">
    <source>
        <dbReference type="PROSITE" id="PS51272"/>
    </source>
</evidence>
<sequence>MKKHQKILMLSATILTTTSFAATSCKSVAANEVTNLQQLSKDKSLPKISVNLETLPQKHSTNPFKDISQSIFKNYINWCYNHEITTRYTPTTYNPNGYVNRGEMATFLYRFAGTPQYIPPFNVFSDITHQNNKNHILWLSATTITRGTGSHYDPNSNVTRGQMAAFLHRMAVVSGNAPAAKKYTSNFKDVKNHMFTNDIGWLSSENITTGYTPTIFKPDASITRGEMAAFLYRFYNVINKKDKSTLNVKDTTIGLNSTWKAQDNFVNATDKSGKKVTFAQITFSGQVYTTKEGTYSITYKYNKINKIAKVTVKNHIKRNNSYQRSKCNIWRS</sequence>
<dbReference type="AlphaFoldDB" id="A0A1I4J6Q8"/>
<evidence type="ECO:0000256" key="1">
    <source>
        <dbReference type="SAM" id="SignalP"/>
    </source>
</evidence>
<evidence type="ECO:0000313" key="4">
    <source>
        <dbReference type="Proteomes" id="UP000181969"/>
    </source>
</evidence>
<dbReference type="Pfam" id="PF00395">
    <property type="entry name" value="SLH"/>
    <property type="match status" value="3"/>
</dbReference>
<name>A0A1I4J6Q8_9LACT</name>
<keyword evidence="1" id="KW-0732">Signal</keyword>
<evidence type="ECO:0000313" key="3">
    <source>
        <dbReference type="EMBL" id="SFL62230.1"/>
    </source>
</evidence>
<proteinExistence type="predicted"/>
<dbReference type="InterPro" id="IPR051465">
    <property type="entry name" value="Cell_Envelope_Struct_Comp"/>
</dbReference>
<dbReference type="RefSeq" id="WP_074752082.1">
    <property type="nucleotide sequence ID" value="NZ_FOTJ01000035.1"/>
</dbReference>
<feature type="signal peptide" evidence="1">
    <location>
        <begin position="1"/>
        <end position="21"/>
    </location>
</feature>
<dbReference type="PANTHER" id="PTHR43308">
    <property type="entry name" value="OUTER MEMBRANE PROTEIN ALPHA-RELATED"/>
    <property type="match status" value="1"/>
</dbReference>
<dbReference type="OrthoDB" id="9763643at2"/>
<dbReference type="InterPro" id="IPR022038">
    <property type="entry name" value="Ig-like_bact"/>
</dbReference>
<feature type="domain" description="SLH" evidence="2">
    <location>
        <begin position="59"/>
        <end position="122"/>
    </location>
</feature>
<feature type="chain" id="PRO_5010245997" evidence="1">
    <location>
        <begin position="22"/>
        <end position="332"/>
    </location>
</feature>
<dbReference type="Pfam" id="PF07523">
    <property type="entry name" value="Big_3"/>
    <property type="match status" value="1"/>
</dbReference>
<dbReference type="Gene3D" id="2.60.40.10">
    <property type="entry name" value="Immunoglobulins"/>
    <property type="match status" value="1"/>
</dbReference>
<dbReference type="PROSITE" id="PS51272">
    <property type="entry name" value="SLH"/>
    <property type="match status" value="2"/>
</dbReference>
<dbReference type="PROSITE" id="PS51257">
    <property type="entry name" value="PROKAR_LIPOPROTEIN"/>
    <property type="match status" value="1"/>
</dbReference>